<proteinExistence type="predicted"/>
<name>A2E569_TRIV3</name>
<evidence type="ECO:0000313" key="3">
    <source>
        <dbReference type="Proteomes" id="UP000001542"/>
    </source>
</evidence>
<sequence>MLGIFICLASSALGKRMKLDDKDVIPNCPSISWEESETSFTEENINAGECRSISSYAYAVASESDFDVDLYHFNDLSKPFKTVTNPIFINNPGATHDADAGFLAAIRCHDKEKECKVQLILQYFPSWVSEIDGQNINNELYITSLKSGKIEKDVKVNNAGIGTSFLSRNTYKVVGEPKDKVKIIIIPDYETAANEVEVTGPATTVGGSEEQIKVTITYETTKEGDKLWFPEFAGWIPQRADAFRVEDLTNEASSNTPTPTASSNKLSGGAIAGIVIACVVVVGAIVGVLVWFFVCKGASAVAPEP</sequence>
<dbReference type="Pfam" id="PF03302">
    <property type="entry name" value="VSP"/>
    <property type="match status" value="1"/>
</dbReference>
<dbReference type="InParanoid" id="A2E569"/>
<evidence type="ECO:0000313" key="2">
    <source>
        <dbReference type="EMBL" id="EAY12149.1"/>
    </source>
</evidence>
<gene>
    <name evidence="2" type="ORF">TVAG_003550</name>
</gene>
<reference evidence="2" key="2">
    <citation type="journal article" date="2007" name="Science">
        <title>Draft genome sequence of the sexually transmitted pathogen Trichomonas vaginalis.</title>
        <authorList>
            <person name="Carlton J.M."/>
            <person name="Hirt R.P."/>
            <person name="Silva J.C."/>
            <person name="Delcher A.L."/>
            <person name="Schatz M."/>
            <person name="Zhao Q."/>
            <person name="Wortman J.R."/>
            <person name="Bidwell S.L."/>
            <person name="Alsmark U.C.M."/>
            <person name="Besteiro S."/>
            <person name="Sicheritz-Ponten T."/>
            <person name="Noel C.J."/>
            <person name="Dacks J.B."/>
            <person name="Foster P.G."/>
            <person name="Simillion C."/>
            <person name="Van de Peer Y."/>
            <person name="Miranda-Saavedra D."/>
            <person name="Barton G.J."/>
            <person name="Westrop G.D."/>
            <person name="Mueller S."/>
            <person name="Dessi D."/>
            <person name="Fiori P.L."/>
            <person name="Ren Q."/>
            <person name="Paulsen I."/>
            <person name="Zhang H."/>
            <person name="Bastida-Corcuera F.D."/>
            <person name="Simoes-Barbosa A."/>
            <person name="Brown M.T."/>
            <person name="Hayes R.D."/>
            <person name="Mukherjee M."/>
            <person name="Okumura C.Y."/>
            <person name="Schneider R."/>
            <person name="Smith A.J."/>
            <person name="Vanacova S."/>
            <person name="Villalvazo M."/>
            <person name="Haas B.J."/>
            <person name="Pertea M."/>
            <person name="Feldblyum T.V."/>
            <person name="Utterback T.R."/>
            <person name="Shu C.L."/>
            <person name="Osoegawa K."/>
            <person name="de Jong P.J."/>
            <person name="Hrdy I."/>
            <person name="Horvathova L."/>
            <person name="Zubacova Z."/>
            <person name="Dolezal P."/>
            <person name="Malik S.B."/>
            <person name="Logsdon J.M. Jr."/>
            <person name="Henze K."/>
            <person name="Gupta A."/>
            <person name="Wang C.C."/>
            <person name="Dunne R.L."/>
            <person name="Upcroft J.A."/>
            <person name="Upcroft P."/>
            <person name="White O."/>
            <person name="Salzberg S.L."/>
            <person name="Tang P."/>
            <person name="Chiu C.-H."/>
            <person name="Lee Y.-S."/>
            <person name="Embley T.M."/>
            <person name="Coombs G.H."/>
            <person name="Mottram J.C."/>
            <person name="Tachezy J."/>
            <person name="Fraser-Liggett C.M."/>
            <person name="Johnson P.J."/>
        </authorList>
    </citation>
    <scope>NUCLEOTIDE SEQUENCE [LARGE SCALE GENOMIC DNA]</scope>
    <source>
        <strain evidence="2">G3</strain>
    </source>
</reference>
<dbReference type="VEuPathDB" id="TrichDB:TVAG_003550"/>
<evidence type="ECO:0000256" key="1">
    <source>
        <dbReference type="SAM" id="Phobius"/>
    </source>
</evidence>
<dbReference type="InterPro" id="IPR005127">
    <property type="entry name" value="Giardia_VSP"/>
</dbReference>
<protein>
    <submittedName>
        <fullName evidence="2">Uncharacterized protein</fullName>
    </submittedName>
</protein>
<keyword evidence="1" id="KW-0472">Membrane</keyword>
<dbReference type="VEuPathDB" id="TrichDB:TVAGG3_0475540"/>
<organism evidence="2 3">
    <name type="scientific">Trichomonas vaginalis (strain ATCC PRA-98 / G3)</name>
    <dbReference type="NCBI Taxonomy" id="412133"/>
    <lineage>
        <taxon>Eukaryota</taxon>
        <taxon>Metamonada</taxon>
        <taxon>Parabasalia</taxon>
        <taxon>Trichomonadida</taxon>
        <taxon>Trichomonadidae</taxon>
        <taxon>Trichomonas</taxon>
    </lineage>
</organism>
<dbReference type="EMBL" id="DS113306">
    <property type="protein sequence ID" value="EAY12149.1"/>
    <property type="molecule type" value="Genomic_DNA"/>
</dbReference>
<feature type="transmembrane region" description="Helical" evidence="1">
    <location>
        <begin position="270"/>
        <end position="294"/>
    </location>
</feature>
<dbReference type="PANTHER" id="PTHR16861:SF4">
    <property type="entry name" value="SH3 DOMAIN PROTEIN (AFU_ORTHOLOGUE AFUA_1G13610)"/>
    <property type="match status" value="1"/>
</dbReference>
<reference evidence="2" key="1">
    <citation type="submission" date="2006-10" db="EMBL/GenBank/DDBJ databases">
        <authorList>
            <person name="Amadeo P."/>
            <person name="Zhao Q."/>
            <person name="Wortman J."/>
            <person name="Fraser-Liggett C."/>
            <person name="Carlton J."/>
        </authorList>
    </citation>
    <scope>NUCLEOTIDE SEQUENCE</scope>
    <source>
        <strain evidence="2">G3</strain>
    </source>
</reference>
<keyword evidence="1" id="KW-1133">Transmembrane helix</keyword>
<dbReference type="RefSeq" id="XP_001324372.1">
    <property type="nucleotide sequence ID" value="XM_001324337.1"/>
</dbReference>
<keyword evidence="1" id="KW-0812">Transmembrane</keyword>
<accession>A2E569</accession>
<dbReference type="Proteomes" id="UP000001542">
    <property type="component" value="Unassembled WGS sequence"/>
</dbReference>
<dbReference type="KEGG" id="tva:4770107"/>
<dbReference type="PANTHER" id="PTHR16861">
    <property type="entry name" value="GLYCOPROTEIN 38"/>
    <property type="match status" value="1"/>
</dbReference>
<dbReference type="AlphaFoldDB" id="A2E569"/>
<keyword evidence="3" id="KW-1185">Reference proteome</keyword>